<reference evidence="2 3" key="1">
    <citation type="journal article" date="2010" name="Nature">
        <title>Genome sequence of the palaeopolyploid soybean.</title>
        <authorList>
            <person name="Schmutz J."/>
            <person name="Cannon S.B."/>
            <person name="Schlueter J."/>
            <person name="Ma J."/>
            <person name="Mitros T."/>
            <person name="Nelson W."/>
            <person name="Hyten D.L."/>
            <person name="Song Q."/>
            <person name="Thelen J.J."/>
            <person name="Cheng J."/>
            <person name="Xu D."/>
            <person name="Hellsten U."/>
            <person name="May G.D."/>
            <person name="Yu Y."/>
            <person name="Sakurai T."/>
            <person name="Umezawa T."/>
            <person name="Bhattacharyya M.K."/>
            <person name="Sandhu D."/>
            <person name="Valliyodan B."/>
            <person name="Lindquist E."/>
            <person name="Peto M."/>
            <person name="Grant D."/>
            <person name="Shu S."/>
            <person name="Goodstein D."/>
            <person name="Barry K."/>
            <person name="Futrell-Griggs M."/>
            <person name="Abernathy B."/>
            <person name="Du J."/>
            <person name="Tian Z."/>
            <person name="Zhu L."/>
            <person name="Gill N."/>
            <person name="Joshi T."/>
            <person name="Libault M."/>
            <person name="Sethuraman A."/>
            <person name="Zhang X.-C."/>
            <person name="Shinozaki K."/>
            <person name="Nguyen H.T."/>
            <person name="Wing R.A."/>
            <person name="Cregan P."/>
            <person name="Specht J."/>
            <person name="Grimwood J."/>
            <person name="Rokhsar D."/>
            <person name="Stacey G."/>
            <person name="Shoemaker R.C."/>
            <person name="Jackson S.A."/>
        </authorList>
    </citation>
    <scope>NUCLEOTIDE SEQUENCE [LARGE SCALE GENOMIC DNA]</scope>
    <source>
        <strain evidence="3">cv. Williams 82</strain>
        <tissue evidence="2">Callus</tissue>
    </source>
</reference>
<dbReference type="HOGENOM" id="CLU_1780782_0_0_1"/>
<dbReference type="Gramene" id="KRH55465">
    <property type="protein sequence ID" value="KRH55465"/>
    <property type="gene ID" value="GLYMA_06G256900"/>
</dbReference>
<proteinExistence type="predicted"/>
<dbReference type="PaxDb" id="3847-GLYMA06G40100.1"/>
<organism evidence="3">
    <name type="scientific">Glycine max</name>
    <name type="common">Soybean</name>
    <name type="synonym">Glycine hispida</name>
    <dbReference type="NCBI Taxonomy" id="3847"/>
    <lineage>
        <taxon>Eukaryota</taxon>
        <taxon>Viridiplantae</taxon>
        <taxon>Streptophyta</taxon>
        <taxon>Embryophyta</taxon>
        <taxon>Tracheophyta</taxon>
        <taxon>Spermatophyta</taxon>
        <taxon>Magnoliopsida</taxon>
        <taxon>eudicotyledons</taxon>
        <taxon>Gunneridae</taxon>
        <taxon>Pentapetalae</taxon>
        <taxon>rosids</taxon>
        <taxon>fabids</taxon>
        <taxon>Fabales</taxon>
        <taxon>Fabaceae</taxon>
        <taxon>Papilionoideae</taxon>
        <taxon>50 kb inversion clade</taxon>
        <taxon>NPAAA clade</taxon>
        <taxon>indigoferoid/millettioid clade</taxon>
        <taxon>Phaseoleae</taxon>
        <taxon>Glycine</taxon>
        <taxon>Glycine subgen. Soja</taxon>
    </lineage>
</organism>
<name>K7KXD2_SOYBN</name>
<reference evidence="3" key="2">
    <citation type="submission" date="2018-02" db="UniProtKB">
        <authorList>
            <consortium name="EnsemblPlants"/>
        </authorList>
    </citation>
    <scope>IDENTIFICATION</scope>
    <source>
        <strain evidence="3">Williams 82</strain>
    </source>
</reference>
<evidence type="ECO:0000313" key="4">
    <source>
        <dbReference type="Proteomes" id="UP000008827"/>
    </source>
</evidence>
<dbReference type="InParanoid" id="K7KXD2"/>
<reference evidence="2" key="3">
    <citation type="submission" date="2018-07" db="EMBL/GenBank/DDBJ databases">
        <title>WGS assembly of Glycine max.</title>
        <authorList>
            <person name="Schmutz J."/>
            <person name="Cannon S."/>
            <person name="Schlueter J."/>
            <person name="Ma J."/>
            <person name="Mitros T."/>
            <person name="Nelson W."/>
            <person name="Hyten D."/>
            <person name="Song Q."/>
            <person name="Thelen J."/>
            <person name="Cheng J."/>
            <person name="Xu D."/>
            <person name="Hellsten U."/>
            <person name="May G."/>
            <person name="Yu Y."/>
            <person name="Sakurai T."/>
            <person name="Umezawa T."/>
            <person name="Bhattacharyya M."/>
            <person name="Sandhu D."/>
            <person name="Valliyodan B."/>
            <person name="Lindquist E."/>
            <person name="Peto M."/>
            <person name="Grant D."/>
            <person name="Shu S."/>
            <person name="Goodstein D."/>
            <person name="Barry K."/>
            <person name="Futrell-Griggs M."/>
            <person name="Abernathy B."/>
            <person name="Du J."/>
            <person name="Tian Z."/>
            <person name="Zhu L."/>
            <person name="Gill N."/>
            <person name="Joshi T."/>
            <person name="Libault M."/>
            <person name="Sethuraman A."/>
            <person name="Zhang X."/>
            <person name="Shinozaki K."/>
            <person name="Nguyen H."/>
            <person name="Wing R."/>
            <person name="Cregan P."/>
            <person name="Specht J."/>
            <person name="Grimwood J."/>
            <person name="Rokhsar D."/>
            <person name="Stacey G."/>
            <person name="Shoemaker R."/>
            <person name="Jackson S."/>
        </authorList>
    </citation>
    <scope>NUCLEOTIDE SEQUENCE</scope>
    <source>
        <tissue evidence="2">Callus</tissue>
    </source>
</reference>
<accession>K7KXD2</accession>
<keyword evidence="4" id="KW-1185">Reference proteome</keyword>
<feature type="region of interest" description="Disordered" evidence="1">
    <location>
        <begin position="66"/>
        <end position="128"/>
    </location>
</feature>
<dbReference type="Proteomes" id="UP000008827">
    <property type="component" value="Chromosome 6"/>
</dbReference>
<feature type="compositionally biased region" description="Basic and acidic residues" evidence="1">
    <location>
        <begin position="72"/>
        <end position="85"/>
    </location>
</feature>
<evidence type="ECO:0000313" key="3">
    <source>
        <dbReference type="EnsemblPlants" id="KRH55465"/>
    </source>
</evidence>
<evidence type="ECO:0000256" key="1">
    <source>
        <dbReference type="SAM" id="MobiDB-lite"/>
    </source>
</evidence>
<gene>
    <name evidence="2" type="ORF">GLYMA_06G256900</name>
</gene>
<sequence length="146" mass="16204">MVNYAHVTITSFLLPSTLPLATVHHHQRQFQATKPAPVKLQPLHNFALPLLNGVRTTSIIRNRLSLPLKPPPLHEAEHDNTDNSVHKPWNLRLRKPHSSPRPPSKSAPDLLHPHHSTSNNNDNNNPALKCQLRGHAVHGLRGGNSG</sequence>
<dbReference type="EnsemblPlants" id="KRH55465">
    <property type="protein sequence ID" value="KRH55465"/>
    <property type="gene ID" value="GLYMA_06G256900"/>
</dbReference>
<dbReference type="AlphaFoldDB" id="K7KXD2"/>
<dbReference type="EMBL" id="CM000839">
    <property type="protein sequence ID" value="KRH55465.1"/>
    <property type="molecule type" value="Genomic_DNA"/>
</dbReference>
<evidence type="ECO:0000313" key="2">
    <source>
        <dbReference type="EMBL" id="KRH55465.1"/>
    </source>
</evidence>
<protein>
    <submittedName>
        <fullName evidence="2 3">Uncharacterized protein</fullName>
    </submittedName>
</protein>